<dbReference type="Proteomes" id="UP000503017">
    <property type="component" value="Chromosome"/>
</dbReference>
<accession>A0A6M7WM54</accession>
<proteinExistence type="predicted"/>
<dbReference type="InterPro" id="IPR018060">
    <property type="entry name" value="HTH_AraC"/>
</dbReference>
<evidence type="ECO:0000313" key="7">
    <source>
        <dbReference type="Proteomes" id="UP000503017"/>
    </source>
</evidence>
<dbReference type="SUPFAM" id="SSF51182">
    <property type="entry name" value="RmlC-like cupins"/>
    <property type="match status" value="1"/>
</dbReference>
<reference evidence="6 7" key="1">
    <citation type="submission" date="2018-10" db="EMBL/GenBank/DDBJ databases">
        <authorList>
            <person name="Perry B.J."/>
            <person name="Sullivan J.T."/>
            <person name="Murphy R.J.T."/>
            <person name="Ramsay J.P."/>
            <person name="Ronson C.W."/>
        </authorList>
    </citation>
    <scope>NUCLEOTIDE SEQUENCE [LARGE SCALE GENOMIC DNA]</scope>
    <source>
        <strain evidence="6 7">R88b</strain>
    </source>
</reference>
<dbReference type="InterPro" id="IPR011051">
    <property type="entry name" value="RmlC_Cupin_sf"/>
</dbReference>
<dbReference type="EMBL" id="CP033367">
    <property type="protein sequence ID" value="QKD01863.1"/>
    <property type="molecule type" value="Genomic_DNA"/>
</dbReference>
<name>A0A6M7WM54_RHILI</name>
<dbReference type="FunFam" id="1.10.10.60:FF:000132">
    <property type="entry name" value="AraC family transcriptional regulator"/>
    <property type="match status" value="1"/>
</dbReference>
<protein>
    <submittedName>
        <fullName evidence="6">AraC family transcriptional regulator</fullName>
    </submittedName>
</protein>
<sequence length="270" mass="29580">MRQPLRYPWLNFDVDDVLAPAIAVRVDVTDTKAEVSQHWHRKGQLVFALGGGVTCRVPSGLWMVPPHCGVWVPSRMEHSNIATANARIFFVYIEPGAVDLPDRCCTLSISPLLREVIIELSDCAPDDARCAFLGSVLLAELPDMPVQQLHLPLSSEPRLRRIAEALADDPADRSTLAEWANRVALSESSLARLIVKETGLSFGRWRQQLHLIVAIRELASGASVQRVSGDLGYESVTAFITMFKKALGKPPAQYLSSIAQNGGSAFVRSA</sequence>
<dbReference type="SUPFAM" id="SSF46689">
    <property type="entry name" value="Homeodomain-like"/>
    <property type="match status" value="1"/>
</dbReference>
<dbReference type="GO" id="GO:0003700">
    <property type="term" value="F:DNA-binding transcription factor activity"/>
    <property type="evidence" value="ECO:0007669"/>
    <property type="project" value="InterPro"/>
</dbReference>
<evidence type="ECO:0000313" key="6">
    <source>
        <dbReference type="EMBL" id="QKD01863.1"/>
    </source>
</evidence>
<dbReference type="PANTHER" id="PTHR11019">
    <property type="entry name" value="HTH-TYPE TRANSCRIPTIONAL REGULATOR NIMR"/>
    <property type="match status" value="1"/>
</dbReference>
<organism evidence="6 7">
    <name type="scientific">Mesorhizobium loti R88b</name>
    <dbReference type="NCBI Taxonomy" id="935548"/>
    <lineage>
        <taxon>Bacteria</taxon>
        <taxon>Pseudomonadati</taxon>
        <taxon>Pseudomonadota</taxon>
        <taxon>Alphaproteobacteria</taxon>
        <taxon>Hyphomicrobiales</taxon>
        <taxon>Phyllobacteriaceae</taxon>
        <taxon>Mesorhizobium</taxon>
    </lineage>
</organism>
<dbReference type="CDD" id="cd06124">
    <property type="entry name" value="cupin_NimR-like_N"/>
    <property type="match status" value="1"/>
</dbReference>
<gene>
    <name evidence="6" type="ORF">EB235_10360</name>
</gene>
<keyword evidence="2" id="KW-0805">Transcription regulation</keyword>
<dbReference type="RefSeq" id="WP_027031092.1">
    <property type="nucleotide sequence ID" value="NZ_CP033367.1"/>
</dbReference>
<dbReference type="Gene3D" id="1.10.10.60">
    <property type="entry name" value="Homeodomain-like"/>
    <property type="match status" value="1"/>
</dbReference>
<dbReference type="PROSITE" id="PS01124">
    <property type="entry name" value="HTH_ARAC_FAMILY_2"/>
    <property type="match status" value="1"/>
</dbReference>
<dbReference type="SMART" id="SM00342">
    <property type="entry name" value="HTH_ARAC"/>
    <property type="match status" value="1"/>
</dbReference>
<feature type="domain" description="HTH araC/xylS-type" evidence="5">
    <location>
        <begin position="160"/>
        <end position="257"/>
    </location>
</feature>
<dbReference type="InterPro" id="IPR009057">
    <property type="entry name" value="Homeodomain-like_sf"/>
</dbReference>
<dbReference type="PANTHER" id="PTHR11019:SF199">
    <property type="entry name" value="HTH-TYPE TRANSCRIPTIONAL REGULATOR NIMR"/>
    <property type="match status" value="1"/>
</dbReference>
<evidence type="ECO:0000259" key="5">
    <source>
        <dbReference type="PROSITE" id="PS01124"/>
    </source>
</evidence>
<dbReference type="Pfam" id="PF12833">
    <property type="entry name" value="HTH_18"/>
    <property type="match status" value="1"/>
</dbReference>
<keyword evidence="3" id="KW-0238">DNA-binding</keyword>
<keyword evidence="4" id="KW-0804">Transcription</keyword>
<evidence type="ECO:0000256" key="1">
    <source>
        <dbReference type="ARBA" id="ARBA00022491"/>
    </source>
</evidence>
<keyword evidence="1" id="KW-0678">Repressor</keyword>
<evidence type="ECO:0000256" key="2">
    <source>
        <dbReference type="ARBA" id="ARBA00023015"/>
    </source>
</evidence>
<dbReference type="AlphaFoldDB" id="A0A6M7WM54"/>
<evidence type="ECO:0000256" key="3">
    <source>
        <dbReference type="ARBA" id="ARBA00023125"/>
    </source>
</evidence>
<dbReference type="GO" id="GO:0043565">
    <property type="term" value="F:sequence-specific DNA binding"/>
    <property type="evidence" value="ECO:0007669"/>
    <property type="project" value="InterPro"/>
</dbReference>
<evidence type="ECO:0000256" key="4">
    <source>
        <dbReference type="ARBA" id="ARBA00023163"/>
    </source>
</evidence>